<comment type="similarity">
    <text evidence="1 8">Belongs to the SOS response-associated peptidase family.</text>
</comment>
<dbReference type="SUPFAM" id="SSF143081">
    <property type="entry name" value="BB1717-like"/>
    <property type="match status" value="1"/>
</dbReference>
<keyword evidence="3" id="KW-0227">DNA damage</keyword>
<dbReference type="Proteomes" id="UP001303946">
    <property type="component" value="Plasmid unnamed1"/>
</dbReference>
<dbReference type="PANTHER" id="PTHR13604">
    <property type="entry name" value="DC12-RELATED"/>
    <property type="match status" value="1"/>
</dbReference>
<dbReference type="Gene3D" id="3.90.1680.10">
    <property type="entry name" value="SOS response associated peptidase-like"/>
    <property type="match status" value="1"/>
</dbReference>
<keyword evidence="5" id="KW-0190">Covalent protein-DNA linkage</keyword>
<feature type="region of interest" description="Disordered" evidence="9">
    <location>
        <begin position="234"/>
        <end position="253"/>
    </location>
</feature>
<keyword evidence="4 8" id="KW-0378">Hydrolase</keyword>
<gene>
    <name evidence="10" type="ORF">RXV79_27540</name>
</gene>
<keyword evidence="7" id="KW-0456">Lyase</keyword>
<keyword evidence="6" id="KW-0238">DNA-binding</keyword>
<evidence type="ECO:0000256" key="2">
    <source>
        <dbReference type="ARBA" id="ARBA00022670"/>
    </source>
</evidence>
<evidence type="ECO:0000256" key="1">
    <source>
        <dbReference type="ARBA" id="ARBA00008136"/>
    </source>
</evidence>
<proteinExistence type="inferred from homology"/>
<evidence type="ECO:0000313" key="11">
    <source>
        <dbReference type="Proteomes" id="UP001303946"/>
    </source>
</evidence>
<name>A0ABZ0D924_9BURK</name>
<dbReference type="PANTHER" id="PTHR13604:SF0">
    <property type="entry name" value="ABASIC SITE PROCESSING PROTEIN HMCES"/>
    <property type="match status" value="1"/>
</dbReference>
<evidence type="ECO:0000256" key="7">
    <source>
        <dbReference type="ARBA" id="ARBA00023239"/>
    </source>
</evidence>
<geneLocation type="plasmid" evidence="10 11">
    <name>unnamed1</name>
</geneLocation>
<accession>A0ABZ0D924</accession>
<evidence type="ECO:0000256" key="3">
    <source>
        <dbReference type="ARBA" id="ARBA00022763"/>
    </source>
</evidence>
<dbReference type="InterPro" id="IPR036590">
    <property type="entry name" value="SRAP-like"/>
</dbReference>
<sequence>MCNRYTPSDREDPHFKTWLSLNPTNYPPTPWRKIGPWQTGPFFANAPDRRVDWKVGQWGLIRPGNPRRWDYVGKKEETEALLAAGKEPKRRSTNNARNESMRKSPVFGPAWRSGRRCIIPAASFDEPCWETGKNVWWEFSRADGKPWGVAGLWNEWTDPSSGEITPNFVMVTLCADDHSLMSRMHRPEYEPDGKTLKPEQDKRSILVLEPSDWSTWLFGSEDEALALLKLPPADTFDAGPVGSRPPKQMSMEL</sequence>
<protein>
    <recommendedName>
        <fullName evidence="8">Abasic site processing protein</fullName>
        <ecNumber evidence="8">3.4.-.-</ecNumber>
    </recommendedName>
</protein>
<evidence type="ECO:0000256" key="6">
    <source>
        <dbReference type="ARBA" id="ARBA00023125"/>
    </source>
</evidence>
<dbReference type="InterPro" id="IPR003738">
    <property type="entry name" value="SRAP"/>
</dbReference>
<reference evidence="10 11" key="1">
    <citation type="submission" date="2023-10" db="EMBL/GenBank/DDBJ databases">
        <title>Bacteria for the degradation of biodegradable plastic PBAT(Polybutylene adipate terephthalate).</title>
        <authorList>
            <person name="Weon H.-Y."/>
            <person name="Yeon J."/>
        </authorList>
    </citation>
    <scope>NUCLEOTIDE SEQUENCE [LARGE SCALE GENOMIC DNA]</scope>
    <source>
        <strain evidence="10 11">SBD 7-3</strain>
        <plasmid evidence="10 11">unnamed1</plasmid>
    </source>
</reference>
<dbReference type="Pfam" id="PF02586">
    <property type="entry name" value="SRAP"/>
    <property type="match status" value="1"/>
</dbReference>
<dbReference type="EC" id="3.4.-.-" evidence="8"/>
<dbReference type="RefSeq" id="WP_316704370.1">
    <property type="nucleotide sequence ID" value="NZ_CP136337.1"/>
</dbReference>
<keyword evidence="11" id="KW-1185">Reference proteome</keyword>
<feature type="region of interest" description="Disordered" evidence="9">
    <location>
        <begin position="84"/>
        <end position="105"/>
    </location>
</feature>
<keyword evidence="10" id="KW-0614">Plasmid</keyword>
<evidence type="ECO:0000256" key="4">
    <source>
        <dbReference type="ARBA" id="ARBA00022801"/>
    </source>
</evidence>
<evidence type="ECO:0000313" key="10">
    <source>
        <dbReference type="EMBL" id="WOB11189.1"/>
    </source>
</evidence>
<dbReference type="EMBL" id="CP136337">
    <property type="protein sequence ID" value="WOB11189.1"/>
    <property type="molecule type" value="Genomic_DNA"/>
</dbReference>
<organism evidence="10 11">
    <name type="scientific">Piscinibacter gummiphilus</name>
    <dbReference type="NCBI Taxonomy" id="946333"/>
    <lineage>
        <taxon>Bacteria</taxon>
        <taxon>Pseudomonadati</taxon>
        <taxon>Pseudomonadota</taxon>
        <taxon>Betaproteobacteria</taxon>
        <taxon>Burkholderiales</taxon>
        <taxon>Sphaerotilaceae</taxon>
        <taxon>Piscinibacter</taxon>
    </lineage>
</organism>
<evidence type="ECO:0000256" key="5">
    <source>
        <dbReference type="ARBA" id="ARBA00023124"/>
    </source>
</evidence>
<evidence type="ECO:0000256" key="9">
    <source>
        <dbReference type="SAM" id="MobiDB-lite"/>
    </source>
</evidence>
<evidence type="ECO:0000256" key="8">
    <source>
        <dbReference type="RuleBase" id="RU364100"/>
    </source>
</evidence>
<keyword evidence="2 8" id="KW-0645">Protease</keyword>